<proteinExistence type="predicted"/>
<keyword evidence="4" id="KW-1185">Reference proteome</keyword>
<dbReference type="PANTHER" id="PTHR10579">
    <property type="entry name" value="CALCIUM-ACTIVATED CHLORIDE CHANNEL REGULATOR"/>
    <property type="match status" value="1"/>
</dbReference>
<sequence length="525" mass="56508">MSRVRLRGWLRALAWLLCLALLPACDRDDGQRAAQADAQAFSILAGSELKPLEAAIRQAAHGAGVELRFEYAGTLDIVERIEAGEHFDAILPPNGAYPVLALSQPPLAREKLFYSRVALGVKAPLVAALGWDRQAPSWADIAQLAGAGRLRYAMSNPTASNTGMSALFAVASAAAGKSEDLRVEEIDGALLRAFLRGQALTAGSSGWLADAFVREADRLDAMVNYEAVILQTNQRLPADAQLQLIYPRDGVISADYPLMLLNGARRAEYERLVAVLKAAAFQRDAVAAAYLRPSNPDAAPAAALPDTAVAELAFPNRLDVVDAVLAAYQSDWRRPATSILVLDVSGSMAGERLQSVRAALQALAGADAQRASARYARFQPRERVVLITFASEVSAPVQIDFAAGQIASGRDAVLHYAGGLEARGGTAVYDALELAERIGSDERTRDPQRLVSILLLTDGQSNQGLRFEDFRLRQGSQPWVRVFPILYGEGNVAEMQALAELTGGRTFDGRKTALAQVFKDIRGYQ</sequence>
<name>A0A317MZF1_9GAMM</name>
<dbReference type="Pfam" id="PF13531">
    <property type="entry name" value="SBP_bac_11"/>
    <property type="match status" value="1"/>
</dbReference>
<evidence type="ECO:0000256" key="1">
    <source>
        <dbReference type="SAM" id="SignalP"/>
    </source>
</evidence>
<dbReference type="EMBL" id="QGTJ01000001">
    <property type="protein sequence ID" value="PWV65672.1"/>
    <property type="molecule type" value="Genomic_DNA"/>
</dbReference>
<dbReference type="Proteomes" id="UP000246569">
    <property type="component" value="Unassembled WGS sequence"/>
</dbReference>
<dbReference type="PROSITE" id="PS50234">
    <property type="entry name" value="VWFA"/>
    <property type="match status" value="1"/>
</dbReference>
<dbReference type="OrthoDB" id="9784383at2"/>
<dbReference type="InterPro" id="IPR002035">
    <property type="entry name" value="VWF_A"/>
</dbReference>
<dbReference type="SUPFAM" id="SSF53300">
    <property type="entry name" value="vWA-like"/>
    <property type="match status" value="1"/>
</dbReference>
<dbReference type="SMART" id="SM00327">
    <property type="entry name" value="VWA"/>
    <property type="match status" value="1"/>
</dbReference>
<dbReference type="Pfam" id="PF13519">
    <property type="entry name" value="VWA_2"/>
    <property type="match status" value="1"/>
</dbReference>
<dbReference type="Gene3D" id="3.40.50.410">
    <property type="entry name" value="von Willebrand factor, type A domain"/>
    <property type="match status" value="1"/>
</dbReference>
<feature type="chain" id="PRO_5016464331" evidence="1">
    <location>
        <begin position="27"/>
        <end position="525"/>
    </location>
</feature>
<gene>
    <name evidence="3" type="ORF">C7443_101156</name>
</gene>
<feature type="domain" description="VWFA" evidence="2">
    <location>
        <begin position="337"/>
        <end position="525"/>
    </location>
</feature>
<dbReference type="InterPro" id="IPR036465">
    <property type="entry name" value="vWFA_dom_sf"/>
</dbReference>
<evidence type="ECO:0000313" key="3">
    <source>
        <dbReference type="EMBL" id="PWV65672.1"/>
    </source>
</evidence>
<evidence type="ECO:0000259" key="2">
    <source>
        <dbReference type="PROSITE" id="PS50234"/>
    </source>
</evidence>
<dbReference type="PANTHER" id="PTHR10579:SF43">
    <property type="entry name" value="ZINC FINGER (C3HC4-TYPE RING FINGER) FAMILY PROTEIN"/>
    <property type="match status" value="1"/>
</dbReference>
<dbReference type="InterPro" id="IPR051266">
    <property type="entry name" value="CLCR"/>
</dbReference>
<feature type="signal peptide" evidence="1">
    <location>
        <begin position="1"/>
        <end position="26"/>
    </location>
</feature>
<evidence type="ECO:0000313" key="4">
    <source>
        <dbReference type="Proteomes" id="UP000246569"/>
    </source>
</evidence>
<organism evidence="3 4">
    <name type="scientific">Plasticicumulans acidivorans</name>
    <dbReference type="NCBI Taxonomy" id="886464"/>
    <lineage>
        <taxon>Bacteria</taxon>
        <taxon>Pseudomonadati</taxon>
        <taxon>Pseudomonadota</taxon>
        <taxon>Gammaproteobacteria</taxon>
        <taxon>Candidatus Competibacteraceae</taxon>
        <taxon>Plasticicumulans</taxon>
    </lineage>
</organism>
<dbReference type="CDD" id="cd00198">
    <property type="entry name" value="vWFA"/>
    <property type="match status" value="1"/>
</dbReference>
<accession>A0A317MZF1</accession>
<comment type="caution">
    <text evidence="3">The sequence shown here is derived from an EMBL/GenBank/DDBJ whole genome shotgun (WGS) entry which is preliminary data.</text>
</comment>
<dbReference type="AlphaFoldDB" id="A0A317MZF1"/>
<keyword evidence="1" id="KW-0732">Signal</keyword>
<dbReference type="RefSeq" id="WP_110016669.1">
    <property type="nucleotide sequence ID" value="NZ_QGTJ01000001.1"/>
</dbReference>
<dbReference type="SUPFAM" id="SSF53850">
    <property type="entry name" value="Periplasmic binding protein-like II"/>
    <property type="match status" value="1"/>
</dbReference>
<reference evidence="3 4" key="1">
    <citation type="submission" date="2018-05" db="EMBL/GenBank/DDBJ databases">
        <title>Genomic Encyclopedia of Type Strains, Phase IV (KMG-IV): sequencing the most valuable type-strain genomes for metagenomic binning, comparative biology and taxonomic classification.</title>
        <authorList>
            <person name="Goeker M."/>
        </authorList>
    </citation>
    <scope>NUCLEOTIDE SEQUENCE [LARGE SCALE GENOMIC DNA]</scope>
    <source>
        <strain evidence="3 4">DSM 23606</strain>
    </source>
</reference>
<protein>
    <submittedName>
        <fullName evidence="3">Ca-activated chloride channel family protein</fullName>
    </submittedName>
</protein>